<dbReference type="Gene3D" id="3.30.420.280">
    <property type="match status" value="1"/>
</dbReference>
<gene>
    <name evidence="1" type="primary">2</name>
    <name evidence="1" type="ORF">SEA_ALTADENA_2</name>
</gene>
<proteinExistence type="predicted"/>
<keyword evidence="2" id="KW-1185">Reference proteome</keyword>
<name>A0AA96HUG2_9CAUD</name>
<evidence type="ECO:0000313" key="2">
    <source>
        <dbReference type="Proteomes" id="UP001304441"/>
    </source>
</evidence>
<dbReference type="EMBL" id="OR521058">
    <property type="protein sequence ID" value="WNO25824.1"/>
    <property type="molecule type" value="Genomic_DNA"/>
</dbReference>
<evidence type="ECO:0000313" key="1">
    <source>
        <dbReference type="EMBL" id="WNO25824.1"/>
    </source>
</evidence>
<organism evidence="1 2">
    <name type="scientific">Arthrobacter phage Altadena</name>
    <dbReference type="NCBI Taxonomy" id="3059064"/>
    <lineage>
        <taxon>Viruses</taxon>
        <taxon>Duplodnaviria</taxon>
        <taxon>Heunggongvirae</taxon>
        <taxon>Uroviricota</taxon>
        <taxon>Caudoviricetes</taxon>
        <taxon>Berryhillviridae</taxon>
        <taxon>Altadenavirus</taxon>
        <taxon>Altadenavirus altadena</taxon>
    </lineage>
</organism>
<dbReference type="Gene3D" id="3.40.50.300">
    <property type="entry name" value="P-loop containing nucleotide triphosphate hydrolases"/>
    <property type="match status" value="1"/>
</dbReference>
<sequence>MGAEAFVRYDYRPHPGPQTKAHSMAVDELLYGGAAGGGKSRWARAVLVEFCLSFPGVRAIMFRRTFADLERSVVEPLLNEIPRSLGKYNASKHQWRFINGSILELGHLQKRTDQEKYQGAEYQMICFEEATHFTEAQYLYMKSRLRAAGPVRDLLAAAGLRPRFIATANPGGIGHHWVKGRFVDPAPAGRVFRVRPSSDEPNPGSRLYLPARATDNPSLGREYLDVLDALPDATRKALRDGDWDVLEGVRFPGFNRQVHVIEPEELPIPHGSAVRAIGVDYGSRAPFAGLWGAKLADDLVVVYREVYKTGLSPRQQARLLAESEAPGERLPNRPIPLALDPSMWARAVDQPNAVSSRKGGPPPGSIAAKYQEEFGSAVVKAQNDRIGGAALIDDLLRVRDDGLPRLLIYSNCTNLIRTLPALPRDARNPEDVETTAEDHAYDALRYLAQELVGTAPRSPAPLILPDTAGWASETSELAEARF</sequence>
<reference evidence="1 2" key="1">
    <citation type="submission" date="2023-08" db="EMBL/GenBank/DDBJ databases">
        <authorList>
            <person name="Beyer A.R."/>
            <person name="Cuttino I."/>
            <person name="Clifton D.R."/>
            <person name="Poitier J.S."/>
            <person name="White J."/>
            <person name="Ko C."/>
            <person name="Russell D.A."/>
            <person name="Jacobs-Sera D."/>
            <person name="Hatfull G.F."/>
        </authorList>
    </citation>
    <scope>NUCLEOTIDE SEQUENCE [LARGE SCALE GENOMIC DNA]</scope>
</reference>
<accession>A0AA96HUG2</accession>
<dbReference type="Proteomes" id="UP001304441">
    <property type="component" value="Segment"/>
</dbReference>
<dbReference type="InterPro" id="IPR027417">
    <property type="entry name" value="P-loop_NTPase"/>
</dbReference>
<protein>
    <submittedName>
        <fullName evidence="1">Terminase large subunit</fullName>
    </submittedName>
</protein>
<dbReference type="Pfam" id="PF03237">
    <property type="entry name" value="Terminase_6N"/>
    <property type="match status" value="1"/>
</dbReference>